<evidence type="ECO:0000256" key="4">
    <source>
        <dbReference type="ARBA" id="ARBA00048988"/>
    </source>
</evidence>
<evidence type="ECO:0000313" key="8">
    <source>
        <dbReference type="Proteomes" id="UP001595821"/>
    </source>
</evidence>
<dbReference type="SUPFAM" id="SSF52540">
    <property type="entry name" value="P-loop containing nucleoside triphosphate hydrolases"/>
    <property type="match status" value="1"/>
</dbReference>
<dbReference type="SMART" id="SM00382">
    <property type="entry name" value="AAA"/>
    <property type="match status" value="1"/>
</dbReference>
<dbReference type="GO" id="GO:0043139">
    <property type="term" value="F:5'-3' DNA helicase activity"/>
    <property type="evidence" value="ECO:0007669"/>
    <property type="project" value="UniProtKB-EC"/>
</dbReference>
<evidence type="ECO:0000256" key="5">
    <source>
        <dbReference type="SAM" id="MobiDB-lite"/>
    </source>
</evidence>
<evidence type="ECO:0000313" key="7">
    <source>
        <dbReference type="EMBL" id="MFC4249226.1"/>
    </source>
</evidence>
<dbReference type="PANTHER" id="PTHR42957:SF1">
    <property type="entry name" value="HELICASE MJ1565-RELATED"/>
    <property type="match status" value="1"/>
</dbReference>
<name>A0ABD5P5N8_9EURY</name>
<dbReference type="GO" id="GO:0005524">
    <property type="term" value="F:ATP binding"/>
    <property type="evidence" value="ECO:0007669"/>
    <property type="project" value="UniProtKB-KW"/>
</dbReference>
<dbReference type="PANTHER" id="PTHR42957">
    <property type="entry name" value="HELICASE MJ1565-RELATED"/>
    <property type="match status" value="1"/>
</dbReference>
<feature type="region of interest" description="Disordered" evidence="5">
    <location>
        <begin position="327"/>
        <end position="349"/>
    </location>
</feature>
<sequence>MTFVIGRDRDAGATGALGRYRALDGSDGAPLSLDLDGPHAVLIVGKRGYGKSYTLGVVAEELARAPGVAPVIVDTVGVFDTLADPADGEPVPATVIDSPAVSPSALDPRSWCVLLGLSPESGAGGLLWQATAAETTLEDVRDHVESADAPAVDRRSAANHVDLAASWGVFDDDGLAATDLGGSEVTVVDVSGLDAAPMNAVVSGIGDALYRARVDETIARLPWLLLDEAHAFFDGVAASTLRTILTRGRTPGVSLVAATQRPSAIPDVGISQSDVVVSHRLTSLADIEALERARPSYVQSSLADRMPTAPGEVVVVDDATETVHAATIRRRDTPHGGSSPRASEQAPGW</sequence>
<dbReference type="RefSeq" id="WP_246972592.1">
    <property type="nucleotide sequence ID" value="NZ_CP095397.1"/>
</dbReference>
<dbReference type="AlphaFoldDB" id="A0ABD5P5N8"/>
<dbReference type="InterPro" id="IPR003593">
    <property type="entry name" value="AAA+_ATPase"/>
</dbReference>
<evidence type="ECO:0000256" key="2">
    <source>
        <dbReference type="ARBA" id="ARBA00034617"/>
    </source>
</evidence>
<dbReference type="GeneID" id="71853092"/>
<comment type="catalytic activity">
    <reaction evidence="4">
        <text>ATP + H2O = ADP + phosphate + H(+)</text>
        <dbReference type="Rhea" id="RHEA:13065"/>
        <dbReference type="ChEBI" id="CHEBI:15377"/>
        <dbReference type="ChEBI" id="CHEBI:15378"/>
        <dbReference type="ChEBI" id="CHEBI:30616"/>
        <dbReference type="ChEBI" id="CHEBI:43474"/>
        <dbReference type="ChEBI" id="CHEBI:456216"/>
        <dbReference type="EC" id="5.6.2.4"/>
    </reaction>
</comment>
<dbReference type="InterPro" id="IPR027417">
    <property type="entry name" value="P-loop_NTPase"/>
</dbReference>
<protein>
    <submittedName>
        <fullName evidence="7">ATP-binding protein</fullName>
    </submittedName>
</protein>
<evidence type="ECO:0000256" key="1">
    <source>
        <dbReference type="ARBA" id="ARBA00007816"/>
    </source>
</evidence>
<dbReference type="Pfam" id="PF01935">
    <property type="entry name" value="DUF87"/>
    <property type="match status" value="1"/>
</dbReference>
<comment type="caution">
    <text evidence="7">The sequence shown here is derived from an EMBL/GenBank/DDBJ whole genome shotgun (WGS) entry which is preliminary data.</text>
</comment>
<dbReference type="Gene3D" id="3.40.50.300">
    <property type="entry name" value="P-loop containing nucleotide triphosphate hydrolases"/>
    <property type="match status" value="2"/>
</dbReference>
<keyword evidence="7" id="KW-0547">Nucleotide-binding</keyword>
<feature type="domain" description="AAA+ ATPase" evidence="6">
    <location>
        <begin position="37"/>
        <end position="291"/>
    </location>
</feature>
<comment type="catalytic activity">
    <reaction evidence="3">
        <text>ATP + H2O = ADP + phosphate + H(+)</text>
        <dbReference type="Rhea" id="RHEA:13065"/>
        <dbReference type="ChEBI" id="CHEBI:15377"/>
        <dbReference type="ChEBI" id="CHEBI:15378"/>
        <dbReference type="ChEBI" id="CHEBI:30616"/>
        <dbReference type="ChEBI" id="CHEBI:43474"/>
        <dbReference type="ChEBI" id="CHEBI:456216"/>
        <dbReference type="EC" id="5.6.2.3"/>
    </reaction>
</comment>
<evidence type="ECO:0000259" key="6">
    <source>
        <dbReference type="SMART" id="SM00382"/>
    </source>
</evidence>
<gene>
    <name evidence="7" type="ORF">ACFOZ7_20220</name>
</gene>
<comment type="similarity">
    <text evidence="1">Belongs to the HerA family.</text>
</comment>
<dbReference type="InterPro" id="IPR002789">
    <property type="entry name" value="HerA_central"/>
</dbReference>
<reference evidence="7 8" key="1">
    <citation type="journal article" date="2014" name="Int. J. Syst. Evol. Microbiol.">
        <title>Complete genome sequence of Corynebacterium casei LMG S-19264T (=DSM 44701T), isolated from a smear-ripened cheese.</title>
        <authorList>
            <consortium name="US DOE Joint Genome Institute (JGI-PGF)"/>
            <person name="Walter F."/>
            <person name="Albersmeier A."/>
            <person name="Kalinowski J."/>
            <person name="Ruckert C."/>
        </authorList>
    </citation>
    <scope>NUCLEOTIDE SEQUENCE [LARGE SCALE GENOMIC DNA]</scope>
    <source>
        <strain evidence="7 8">IBRC-M 10912</strain>
    </source>
</reference>
<dbReference type="Proteomes" id="UP001595821">
    <property type="component" value="Unassembled WGS sequence"/>
</dbReference>
<evidence type="ECO:0000256" key="3">
    <source>
        <dbReference type="ARBA" id="ARBA00048954"/>
    </source>
</evidence>
<keyword evidence="7" id="KW-0067">ATP-binding</keyword>
<proteinExistence type="inferred from homology"/>
<dbReference type="EMBL" id="JBHSDJ010000131">
    <property type="protein sequence ID" value="MFC4249226.1"/>
    <property type="molecule type" value="Genomic_DNA"/>
</dbReference>
<comment type="catalytic activity">
    <reaction evidence="2">
        <text>Couples ATP hydrolysis with the unwinding of duplex DNA by translocating in the 3'-5' direction.</text>
        <dbReference type="EC" id="5.6.2.4"/>
    </reaction>
</comment>
<accession>A0ABD5P5N8</accession>
<organism evidence="7 8">
    <name type="scientific">Natribaculum luteum</name>
    <dbReference type="NCBI Taxonomy" id="1586232"/>
    <lineage>
        <taxon>Archaea</taxon>
        <taxon>Methanobacteriati</taxon>
        <taxon>Methanobacteriota</taxon>
        <taxon>Stenosarchaea group</taxon>
        <taxon>Halobacteria</taxon>
        <taxon>Halobacteriales</taxon>
        <taxon>Natrialbaceae</taxon>
        <taxon>Natribaculum</taxon>
    </lineage>
</organism>
<dbReference type="GO" id="GO:0043138">
    <property type="term" value="F:3'-5' DNA helicase activity"/>
    <property type="evidence" value="ECO:0007669"/>
    <property type="project" value="UniProtKB-EC"/>
</dbReference>
<dbReference type="InterPro" id="IPR008571">
    <property type="entry name" value="HerA-like"/>
</dbReference>